<dbReference type="SUPFAM" id="SSF56112">
    <property type="entry name" value="Protein kinase-like (PK-like)"/>
    <property type="match status" value="1"/>
</dbReference>
<dbReference type="EMBL" id="NCKU01000881">
    <property type="protein sequence ID" value="RWS13794.1"/>
    <property type="molecule type" value="Genomic_DNA"/>
</dbReference>
<dbReference type="InterPro" id="IPR017441">
    <property type="entry name" value="Protein_kinase_ATP_BS"/>
</dbReference>
<dbReference type="PROSITE" id="PS00107">
    <property type="entry name" value="PROTEIN_KINASE_ATP"/>
    <property type="match status" value="1"/>
</dbReference>
<reference evidence="14 15" key="1">
    <citation type="journal article" date="2018" name="Gigascience">
        <title>Genomes of trombidid mites reveal novel predicted allergens and laterally-transferred genes associated with secondary metabolism.</title>
        <authorList>
            <person name="Dong X."/>
            <person name="Chaisiri K."/>
            <person name="Xia D."/>
            <person name="Armstrong S.D."/>
            <person name="Fang Y."/>
            <person name="Donnelly M.J."/>
            <person name="Kadowaki T."/>
            <person name="McGarry J.W."/>
            <person name="Darby A.C."/>
            <person name="Makepeace B.L."/>
        </authorList>
    </citation>
    <scope>NUCLEOTIDE SEQUENCE [LARGE SCALE GENOMIC DNA]</scope>
    <source>
        <strain evidence="14">UoL-WK</strain>
    </source>
</reference>
<gene>
    <name evidence="14" type="ORF">B4U79_14533</name>
</gene>
<dbReference type="SMART" id="SM00285">
    <property type="entry name" value="PBD"/>
    <property type="match status" value="1"/>
</dbReference>
<keyword evidence="4" id="KW-0808">Transferase</keyword>
<dbReference type="InterPro" id="IPR011009">
    <property type="entry name" value="Kinase-like_dom_sf"/>
</dbReference>
<evidence type="ECO:0000256" key="6">
    <source>
        <dbReference type="ARBA" id="ARBA00022777"/>
    </source>
</evidence>
<accession>A0A443REU7</accession>
<dbReference type="PANTHER" id="PTHR45832">
    <property type="entry name" value="SERINE/THREONINE-PROTEIN KINASE SAMKA-RELATED-RELATED"/>
    <property type="match status" value="1"/>
</dbReference>
<dbReference type="CDD" id="cd01093">
    <property type="entry name" value="CRIB_PAK_like"/>
    <property type="match status" value="1"/>
</dbReference>
<keyword evidence="5 10" id="KW-0547">Nucleotide-binding</keyword>
<feature type="compositionally biased region" description="Polar residues" evidence="11">
    <location>
        <begin position="175"/>
        <end position="187"/>
    </location>
</feature>
<dbReference type="Proteomes" id="UP000285301">
    <property type="component" value="Unassembled WGS sequence"/>
</dbReference>
<dbReference type="PROSITE" id="PS50108">
    <property type="entry name" value="CRIB"/>
    <property type="match status" value="1"/>
</dbReference>
<dbReference type="InterPro" id="IPR051931">
    <property type="entry name" value="PAK3-like"/>
</dbReference>
<dbReference type="Gene3D" id="3.30.200.20">
    <property type="entry name" value="Phosphorylase Kinase, domain 1"/>
    <property type="match status" value="1"/>
</dbReference>
<dbReference type="FunFam" id="3.30.200.20:FF:000705">
    <property type="entry name" value="Non-specific serine/threonine protein kinase"/>
    <property type="match status" value="1"/>
</dbReference>
<dbReference type="GO" id="GO:0004674">
    <property type="term" value="F:protein serine/threonine kinase activity"/>
    <property type="evidence" value="ECO:0007669"/>
    <property type="project" value="UniProtKB-KW"/>
</dbReference>
<dbReference type="OrthoDB" id="1022360at2759"/>
<evidence type="ECO:0000313" key="15">
    <source>
        <dbReference type="Proteomes" id="UP000285301"/>
    </source>
</evidence>
<keyword evidence="6 14" id="KW-0418">Kinase</keyword>
<feature type="binding site" evidence="10">
    <location>
        <position position="254"/>
    </location>
    <ligand>
        <name>ATP</name>
        <dbReference type="ChEBI" id="CHEBI:30616"/>
    </ligand>
</feature>
<evidence type="ECO:0000256" key="9">
    <source>
        <dbReference type="ARBA" id="ARBA00048679"/>
    </source>
</evidence>
<proteinExistence type="inferred from homology"/>
<dbReference type="AlphaFoldDB" id="A0A443REU7"/>
<comment type="caution">
    <text evidence="14">The sequence shown here is derived from an EMBL/GenBank/DDBJ whole genome shotgun (WGS) entry which is preliminary data.</text>
</comment>
<keyword evidence="7 10" id="KW-0067">ATP-binding</keyword>
<dbReference type="PROSITE" id="PS50011">
    <property type="entry name" value="PROTEIN_KINASE_DOM"/>
    <property type="match status" value="1"/>
</dbReference>
<dbReference type="InterPro" id="IPR036936">
    <property type="entry name" value="CRIB_dom_sf"/>
</dbReference>
<evidence type="ECO:0000256" key="1">
    <source>
        <dbReference type="ARBA" id="ARBA00008874"/>
    </source>
</evidence>
<dbReference type="GO" id="GO:0106310">
    <property type="term" value="F:protein serine kinase activity"/>
    <property type="evidence" value="ECO:0007669"/>
    <property type="project" value="RHEA"/>
</dbReference>
<dbReference type="Pfam" id="PF00786">
    <property type="entry name" value="PBD"/>
    <property type="match status" value="1"/>
</dbReference>
<evidence type="ECO:0000256" key="2">
    <source>
        <dbReference type="ARBA" id="ARBA00012513"/>
    </source>
</evidence>
<comment type="similarity">
    <text evidence="1">Belongs to the protein kinase superfamily. STE Ser/Thr protein kinase family. STE20 subfamily.</text>
</comment>
<evidence type="ECO:0000256" key="3">
    <source>
        <dbReference type="ARBA" id="ARBA00022527"/>
    </source>
</evidence>
<dbReference type="Gene3D" id="1.10.510.10">
    <property type="entry name" value="Transferase(Phosphotransferase) domain 1"/>
    <property type="match status" value="1"/>
</dbReference>
<dbReference type="InterPro" id="IPR033923">
    <property type="entry name" value="PAK_BD"/>
</dbReference>
<name>A0A443REU7_9ACAR</name>
<dbReference type="Pfam" id="PF00069">
    <property type="entry name" value="Pkinase"/>
    <property type="match status" value="1"/>
</dbReference>
<evidence type="ECO:0000256" key="4">
    <source>
        <dbReference type="ARBA" id="ARBA00022679"/>
    </source>
</evidence>
<dbReference type="EC" id="2.7.11.1" evidence="2"/>
<keyword evidence="3" id="KW-0723">Serine/threonine-protein kinase</keyword>
<evidence type="ECO:0000259" key="13">
    <source>
        <dbReference type="PROSITE" id="PS50108"/>
    </source>
</evidence>
<organism evidence="14 15">
    <name type="scientific">Dinothrombium tinctorium</name>
    <dbReference type="NCBI Taxonomy" id="1965070"/>
    <lineage>
        <taxon>Eukaryota</taxon>
        <taxon>Metazoa</taxon>
        <taxon>Ecdysozoa</taxon>
        <taxon>Arthropoda</taxon>
        <taxon>Chelicerata</taxon>
        <taxon>Arachnida</taxon>
        <taxon>Acari</taxon>
        <taxon>Acariformes</taxon>
        <taxon>Trombidiformes</taxon>
        <taxon>Prostigmata</taxon>
        <taxon>Anystina</taxon>
        <taxon>Parasitengona</taxon>
        <taxon>Trombidioidea</taxon>
        <taxon>Trombidiidae</taxon>
        <taxon>Dinothrombium</taxon>
    </lineage>
</organism>
<evidence type="ECO:0000256" key="7">
    <source>
        <dbReference type="ARBA" id="ARBA00022840"/>
    </source>
</evidence>
<evidence type="ECO:0000256" key="11">
    <source>
        <dbReference type="SAM" id="MobiDB-lite"/>
    </source>
</evidence>
<protein>
    <recommendedName>
        <fullName evidence="2">non-specific serine/threonine protein kinase</fullName>
        <ecNumber evidence="2">2.7.11.1</ecNumber>
    </recommendedName>
</protein>
<evidence type="ECO:0000256" key="8">
    <source>
        <dbReference type="ARBA" id="ARBA00047899"/>
    </source>
</evidence>
<evidence type="ECO:0000256" key="5">
    <source>
        <dbReference type="ARBA" id="ARBA00022741"/>
    </source>
</evidence>
<feature type="region of interest" description="Disordered" evidence="11">
    <location>
        <begin position="171"/>
        <end position="206"/>
    </location>
</feature>
<evidence type="ECO:0000256" key="10">
    <source>
        <dbReference type="PROSITE-ProRule" id="PRU10141"/>
    </source>
</evidence>
<dbReference type="InterPro" id="IPR000719">
    <property type="entry name" value="Prot_kinase_dom"/>
</dbReference>
<keyword evidence="15" id="KW-1185">Reference proteome</keyword>
<evidence type="ECO:0000313" key="14">
    <source>
        <dbReference type="EMBL" id="RWS13794.1"/>
    </source>
</evidence>
<dbReference type="Gene3D" id="3.90.810.10">
    <property type="entry name" value="CRIB domain"/>
    <property type="match status" value="1"/>
</dbReference>
<dbReference type="GO" id="GO:0005524">
    <property type="term" value="F:ATP binding"/>
    <property type="evidence" value="ECO:0007669"/>
    <property type="project" value="UniProtKB-UniRule"/>
</dbReference>
<sequence length="415" mass="46317">MNSFFSKLKPIGKKKQNAAEHLSANASPRVSDIGQPYSVKHNIHVGYNPATGKIEGLPQPWLDLLQHSNITNVEQKENPKAVINALKYYAYSMKTKPGDKFIATQKTIDEDISEIEREWMSSKSDAGSNRSSQEDLLAGTKLNEPFKMPDNKLANTATDFQDLKISSEKTDYEKTSNNASNNQNLVPTPQMRRKKGNGNASRMSEDEVMDALRKIVNPEDPKIRYQLLKKIGFGASGTVYTAIDNKNGKKVAIKTMDLTQQPKKELIVTEIAVMRENQHPNLVNYLDSYLVENDLWVVMEYLEGGPLTDVVTETVMSEGQMAAVCAETLKAIAFLHSKTPLKALYLIATHGKPEIKNKEKLPSELLDFLDKLCLEVDVEARATAAELMNHPFLKKADSLSTITPLIKVAKKILNK</sequence>
<feature type="domain" description="CRIB" evidence="13">
    <location>
        <begin position="33"/>
        <end position="46"/>
    </location>
</feature>
<comment type="catalytic activity">
    <reaction evidence="8">
        <text>L-threonyl-[protein] + ATP = O-phospho-L-threonyl-[protein] + ADP + H(+)</text>
        <dbReference type="Rhea" id="RHEA:46608"/>
        <dbReference type="Rhea" id="RHEA-COMP:11060"/>
        <dbReference type="Rhea" id="RHEA-COMP:11605"/>
        <dbReference type="ChEBI" id="CHEBI:15378"/>
        <dbReference type="ChEBI" id="CHEBI:30013"/>
        <dbReference type="ChEBI" id="CHEBI:30616"/>
        <dbReference type="ChEBI" id="CHEBI:61977"/>
        <dbReference type="ChEBI" id="CHEBI:456216"/>
        <dbReference type="EC" id="2.7.11.1"/>
    </reaction>
</comment>
<evidence type="ECO:0000259" key="12">
    <source>
        <dbReference type="PROSITE" id="PS50011"/>
    </source>
</evidence>
<feature type="domain" description="Protein kinase" evidence="12">
    <location>
        <begin position="225"/>
        <end position="415"/>
    </location>
</feature>
<dbReference type="STRING" id="1965070.A0A443REU7"/>
<comment type="catalytic activity">
    <reaction evidence="9">
        <text>L-seryl-[protein] + ATP = O-phospho-L-seryl-[protein] + ADP + H(+)</text>
        <dbReference type="Rhea" id="RHEA:17989"/>
        <dbReference type="Rhea" id="RHEA-COMP:9863"/>
        <dbReference type="Rhea" id="RHEA-COMP:11604"/>
        <dbReference type="ChEBI" id="CHEBI:15378"/>
        <dbReference type="ChEBI" id="CHEBI:29999"/>
        <dbReference type="ChEBI" id="CHEBI:30616"/>
        <dbReference type="ChEBI" id="CHEBI:83421"/>
        <dbReference type="ChEBI" id="CHEBI:456216"/>
        <dbReference type="EC" id="2.7.11.1"/>
    </reaction>
</comment>
<dbReference type="PANTHER" id="PTHR45832:SF22">
    <property type="entry name" value="SERINE_THREONINE-PROTEIN KINASE SAMKA-RELATED"/>
    <property type="match status" value="1"/>
</dbReference>
<dbReference type="InterPro" id="IPR000095">
    <property type="entry name" value="CRIB_dom"/>
</dbReference>